<evidence type="ECO:0000313" key="4">
    <source>
        <dbReference type="Proteomes" id="UP000530928"/>
    </source>
</evidence>
<evidence type="ECO:0000256" key="2">
    <source>
        <dbReference type="ARBA" id="ARBA00049106"/>
    </source>
</evidence>
<protein>
    <submittedName>
        <fullName evidence="3">Deazaflavin-dependent oxidoreductase (Nitroreductase family)</fullName>
    </submittedName>
</protein>
<keyword evidence="4" id="KW-1185">Reference proteome</keyword>
<dbReference type="GO" id="GO:0005886">
    <property type="term" value="C:plasma membrane"/>
    <property type="evidence" value="ECO:0007669"/>
    <property type="project" value="TreeGrafter"/>
</dbReference>
<dbReference type="Proteomes" id="UP000530928">
    <property type="component" value="Unassembled WGS sequence"/>
</dbReference>
<dbReference type="EMBL" id="JACDUR010000005">
    <property type="protein sequence ID" value="MBA2893578.1"/>
    <property type="molecule type" value="Genomic_DNA"/>
</dbReference>
<dbReference type="PANTHER" id="PTHR39428">
    <property type="entry name" value="F420H(2)-DEPENDENT QUINONE REDUCTASE RV1261C"/>
    <property type="match status" value="1"/>
</dbReference>
<accession>A0A7W0CLU6</accession>
<sequence length="133" mass="14734">MIMRAMDWVARRLIGAGWTRRVAELTSTGARSGLPRSTVLAVHEEPGGSLLVVGSNFGKDRHPDWSANLLKNPGAQVRFAGDRFPVAAELLSGEERAAVWPALKAGNKVYEKYEPQVEREMRVFRLTRASMEA</sequence>
<comment type="similarity">
    <text evidence="1">Belongs to the F420H(2)-dependent quinone reductase family.</text>
</comment>
<dbReference type="Gene3D" id="2.30.110.10">
    <property type="entry name" value="Electron Transport, Fmn-binding Protein, Chain A"/>
    <property type="match status" value="1"/>
</dbReference>
<comment type="caution">
    <text evidence="3">The sequence shown here is derived from an EMBL/GenBank/DDBJ whole genome shotgun (WGS) entry which is preliminary data.</text>
</comment>
<dbReference type="GO" id="GO:0070967">
    <property type="term" value="F:coenzyme F420 binding"/>
    <property type="evidence" value="ECO:0007669"/>
    <property type="project" value="TreeGrafter"/>
</dbReference>
<dbReference type="InterPro" id="IPR012349">
    <property type="entry name" value="Split_barrel_FMN-bd"/>
</dbReference>
<reference evidence="3 4" key="1">
    <citation type="submission" date="2020-07" db="EMBL/GenBank/DDBJ databases">
        <title>Genomic Encyclopedia of Type Strains, Phase IV (KMG-IV): sequencing the most valuable type-strain genomes for metagenomic binning, comparative biology and taxonomic classification.</title>
        <authorList>
            <person name="Goeker M."/>
        </authorList>
    </citation>
    <scope>NUCLEOTIDE SEQUENCE [LARGE SCALE GENOMIC DNA]</scope>
    <source>
        <strain evidence="3 4">DSM 45533</strain>
    </source>
</reference>
<dbReference type="NCBIfam" id="TIGR00026">
    <property type="entry name" value="hi_GC_TIGR00026"/>
    <property type="match status" value="1"/>
</dbReference>
<comment type="catalytic activity">
    <reaction evidence="2">
        <text>oxidized coenzyme F420-(gamma-L-Glu)(n) + a quinol + H(+) = reduced coenzyme F420-(gamma-L-Glu)(n) + a quinone</text>
        <dbReference type="Rhea" id="RHEA:39663"/>
        <dbReference type="Rhea" id="RHEA-COMP:12939"/>
        <dbReference type="Rhea" id="RHEA-COMP:14378"/>
        <dbReference type="ChEBI" id="CHEBI:15378"/>
        <dbReference type="ChEBI" id="CHEBI:24646"/>
        <dbReference type="ChEBI" id="CHEBI:132124"/>
        <dbReference type="ChEBI" id="CHEBI:133980"/>
        <dbReference type="ChEBI" id="CHEBI:139511"/>
    </reaction>
</comment>
<evidence type="ECO:0000256" key="1">
    <source>
        <dbReference type="ARBA" id="ARBA00008710"/>
    </source>
</evidence>
<dbReference type="Pfam" id="PF04075">
    <property type="entry name" value="F420H2_quin_red"/>
    <property type="match status" value="1"/>
</dbReference>
<gene>
    <name evidence="3" type="ORF">HNR30_004939</name>
</gene>
<dbReference type="AlphaFoldDB" id="A0A7W0CLU6"/>
<dbReference type="InterPro" id="IPR004378">
    <property type="entry name" value="F420H2_quin_Rdtase"/>
</dbReference>
<proteinExistence type="inferred from homology"/>
<dbReference type="GO" id="GO:0016491">
    <property type="term" value="F:oxidoreductase activity"/>
    <property type="evidence" value="ECO:0007669"/>
    <property type="project" value="InterPro"/>
</dbReference>
<dbReference type="RefSeq" id="WP_181612379.1">
    <property type="nucleotide sequence ID" value="NZ_BAABAM010000005.1"/>
</dbReference>
<name>A0A7W0CLU6_9ACTN</name>
<dbReference type="PANTHER" id="PTHR39428:SF1">
    <property type="entry name" value="F420H(2)-DEPENDENT QUINONE REDUCTASE RV1261C"/>
    <property type="match status" value="1"/>
</dbReference>
<organism evidence="3 4">
    <name type="scientific">Nonomuraea soli</name>
    <dbReference type="NCBI Taxonomy" id="1032476"/>
    <lineage>
        <taxon>Bacteria</taxon>
        <taxon>Bacillati</taxon>
        <taxon>Actinomycetota</taxon>
        <taxon>Actinomycetes</taxon>
        <taxon>Streptosporangiales</taxon>
        <taxon>Streptosporangiaceae</taxon>
        <taxon>Nonomuraea</taxon>
    </lineage>
</organism>
<evidence type="ECO:0000313" key="3">
    <source>
        <dbReference type="EMBL" id="MBA2893578.1"/>
    </source>
</evidence>